<evidence type="ECO:0000313" key="1">
    <source>
        <dbReference type="EMBL" id="EMP36578.1"/>
    </source>
</evidence>
<sequence length="90" mass="9731">MSSSAAAVSLPTGFSVLTTFPDLLFIPEFDTDGGMNSEFFNLSKRDHHNWDSGEKSGDFTAEVPTALMAIGQPNLLGKFQNLSLYLCPVS</sequence>
<gene>
    <name evidence="1" type="ORF">UY3_06268</name>
</gene>
<protein>
    <submittedName>
        <fullName evidence="1">Uncharacterized protein</fullName>
    </submittedName>
</protein>
<evidence type="ECO:0000313" key="2">
    <source>
        <dbReference type="Proteomes" id="UP000031443"/>
    </source>
</evidence>
<reference evidence="2" key="1">
    <citation type="journal article" date="2013" name="Nat. Genet.">
        <title>The draft genomes of soft-shell turtle and green sea turtle yield insights into the development and evolution of the turtle-specific body plan.</title>
        <authorList>
            <person name="Wang Z."/>
            <person name="Pascual-Anaya J."/>
            <person name="Zadissa A."/>
            <person name="Li W."/>
            <person name="Niimura Y."/>
            <person name="Huang Z."/>
            <person name="Li C."/>
            <person name="White S."/>
            <person name="Xiong Z."/>
            <person name="Fang D."/>
            <person name="Wang B."/>
            <person name="Ming Y."/>
            <person name="Chen Y."/>
            <person name="Zheng Y."/>
            <person name="Kuraku S."/>
            <person name="Pignatelli M."/>
            <person name="Herrero J."/>
            <person name="Beal K."/>
            <person name="Nozawa M."/>
            <person name="Li Q."/>
            <person name="Wang J."/>
            <person name="Zhang H."/>
            <person name="Yu L."/>
            <person name="Shigenobu S."/>
            <person name="Wang J."/>
            <person name="Liu J."/>
            <person name="Flicek P."/>
            <person name="Searle S."/>
            <person name="Wang J."/>
            <person name="Kuratani S."/>
            <person name="Yin Y."/>
            <person name="Aken B."/>
            <person name="Zhang G."/>
            <person name="Irie N."/>
        </authorList>
    </citation>
    <scope>NUCLEOTIDE SEQUENCE [LARGE SCALE GENOMIC DNA]</scope>
</reference>
<dbReference type="eggNOG" id="KOG4788">
    <property type="taxonomic scope" value="Eukaryota"/>
</dbReference>
<dbReference type="Proteomes" id="UP000031443">
    <property type="component" value="Unassembled WGS sequence"/>
</dbReference>
<name>M7BWW6_CHEMY</name>
<accession>M7BWW6</accession>
<proteinExistence type="predicted"/>
<organism evidence="1 2">
    <name type="scientific">Chelonia mydas</name>
    <name type="common">Green sea-turtle</name>
    <name type="synonym">Chelonia agassizi</name>
    <dbReference type="NCBI Taxonomy" id="8469"/>
    <lineage>
        <taxon>Eukaryota</taxon>
        <taxon>Metazoa</taxon>
        <taxon>Chordata</taxon>
        <taxon>Craniata</taxon>
        <taxon>Vertebrata</taxon>
        <taxon>Euteleostomi</taxon>
        <taxon>Archelosauria</taxon>
        <taxon>Testudinata</taxon>
        <taxon>Testudines</taxon>
        <taxon>Cryptodira</taxon>
        <taxon>Durocryptodira</taxon>
        <taxon>Americhelydia</taxon>
        <taxon>Chelonioidea</taxon>
        <taxon>Cheloniidae</taxon>
        <taxon>Chelonia</taxon>
    </lineage>
</organism>
<keyword evidence="2" id="KW-1185">Reference proteome</keyword>
<dbReference type="AlphaFoldDB" id="M7BWW6"/>
<dbReference type="EMBL" id="KB524693">
    <property type="protein sequence ID" value="EMP36578.1"/>
    <property type="molecule type" value="Genomic_DNA"/>
</dbReference>